<proteinExistence type="inferred from homology"/>
<evidence type="ECO:0000256" key="4">
    <source>
        <dbReference type="ARBA" id="ARBA00022741"/>
    </source>
</evidence>
<dbReference type="InterPro" id="IPR027417">
    <property type="entry name" value="P-loop_NTPase"/>
</dbReference>
<keyword evidence="4" id="KW-0547">Nucleotide-binding</keyword>
<comment type="similarity">
    <text evidence="2">In the N-terminal section; belongs to the AAA ATPase family.</text>
</comment>
<evidence type="ECO:0000259" key="9">
    <source>
        <dbReference type="SMART" id="SM00382"/>
    </source>
</evidence>
<dbReference type="Pfam" id="PF00004">
    <property type="entry name" value="AAA"/>
    <property type="match status" value="1"/>
</dbReference>
<organism evidence="10 11">
    <name type="scientific">Symbiochloris irregularis</name>
    <dbReference type="NCBI Taxonomy" id="706552"/>
    <lineage>
        <taxon>Eukaryota</taxon>
        <taxon>Viridiplantae</taxon>
        <taxon>Chlorophyta</taxon>
        <taxon>core chlorophytes</taxon>
        <taxon>Trebouxiophyceae</taxon>
        <taxon>Trebouxiales</taxon>
        <taxon>Trebouxiaceae</taxon>
        <taxon>Symbiochloris</taxon>
    </lineage>
</organism>
<dbReference type="Pfam" id="PF17862">
    <property type="entry name" value="AAA_lid_3"/>
    <property type="match status" value="1"/>
</dbReference>
<feature type="region of interest" description="Disordered" evidence="7">
    <location>
        <begin position="872"/>
        <end position="907"/>
    </location>
</feature>
<feature type="domain" description="AAA+ ATPase" evidence="9">
    <location>
        <begin position="437"/>
        <end position="577"/>
    </location>
</feature>
<dbReference type="GO" id="GO:0016887">
    <property type="term" value="F:ATP hydrolysis activity"/>
    <property type="evidence" value="ECO:0007669"/>
    <property type="project" value="InterPro"/>
</dbReference>
<evidence type="ECO:0000313" key="10">
    <source>
        <dbReference type="EMBL" id="KAK9792719.1"/>
    </source>
</evidence>
<evidence type="ECO:0000256" key="7">
    <source>
        <dbReference type="SAM" id="MobiDB-lite"/>
    </source>
</evidence>
<dbReference type="InterPro" id="IPR000642">
    <property type="entry name" value="Peptidase_M41"/>
</dbReference>
<evidence type="ECO:0000256" key="5">
    <source>
        <dbReference type="ARBA" id="ARBA00022801"/>
    </source>
</evidence>
<reference evidence="10 11" key="1">
    <citation type="journal article" date="2024" name="Nat. Commun.">
        <title>Phylogenomics reveals the evolutionary origins of lichenization in chlorophyte algae.</title>
        <authorList>
            <person name="Puginier C."/>
            <person name="Libourel C."/>
            <person name="Otte J."/>
            <person name="Skaloud P."/>
            <person name="Haon M."/>
            <person name="Grisel S."/>
            <person name="Petersen M."/>
            <person name="Berrin J.G."/>
            <person name="Delaux P.M."/>
            <person name="Dal Grande F."/>
            <person name="Keller J."/>
        </authorList>
    </citation>
    <scope>NUCLEOTIDE SEQUENCE [LARGE SCALE GENOMIC DNA]</scope>
    <source>
        <strain evidence="10 11">SAG 2036</strain>
    </source>
</reference>
<dbReference type="InterPro" id="IPR037219">
    <property type="entry name" value="Peptidase_M41-like"/>
</dbReference>
<keyword evidence="8" id="KW-0472">Membrane</keyword>
<feature type="region of interest" description="Disordered" evidence="7">
    <location>
        <begin position="1"/>
        <end position="21"/>
    </location>
</feature>
<keyword evidence="5" id="KW-0378">Hydrolase</keyword>
<evidence type="ECO:0000256" key="6">
    <source>
        <dbReference type="ARBA" id="ARBA00022840"/>
    </source>
</evidence>
<dbReference type="GO" id="GO:0009507">
    <property type="term" value="C:chloroplast"/>
    <property type="evidence" value="ECO:0007669"/>
    <property type="project" value="TreeGrafter"/>
</dbReference>
<dbReference type="Gene3D" id="1.20.58.760">
    <property type="entry name" value="Peptidase M41"/>
    <property type="match status" value="1"/>
</dbReference>
<dbReference type="GO" id="GO:0004222">
    <property type="term" value="F:metalloendopeptidase activity"/>
    <property type="evidence" value="ECO:0007669"/>
    <property type="project" value="InterPro"/>
</dbReference>
<dbReference type="Pfam" id="PF01434">
    <property type="entry name" value="Peptidase_M41"/>
    <property type="match status" value="1"/>
</dbReference>
<keyword evidence="8" id="KW-0812">Transmembrane</keyword>
<evidence type="ECO:0000313" key="11">
    <source>
        <dbReference type="Proteomes" id="UP001465755"/>
    </source>
</evidence>
<dbReference type="GO" id="GO:0004176">
    <property type="term" value="F:ATP-dependent peptidase activity"/>
    <property type="evidence" value="ECO:0007669"/>
    <property type="project" value="InterPro"/>
</dbReference>
<dbReference type="GO" id="GO:0006508">
    <property type="term" value="P:proteolysis"/>
    <property type="evidence" value="ECO:0007669"/>
    <property type="project" value="UniProtKB-KW"/>
</dbReference>
<keyword evidence="6" id="KW-0067">ATP-binding</keyword>
<evidence type="ECO:0000256" key="3">
    <source>
        <dbReference type="ARBA" id="ARBA00022670"/>
    </source>
</evidence>
<protein>
    <recommendedName>
        <fullName evidence="9">AAA+ ATPase domain-containing protein</fullName>
    </recommendedName>
</protein>
<dbReference type="PANTHER" id="PTHR23076:SF111">
    <property type="entry name" value="INACTIVE ATP-DEPENDENT ZINC METALLOPROTEASE FTSHI 1, CHLOROPLASTIC-RELATED"/>
    <property type="match status" value="1"/>
</dbReference>
<evidence type="ECO:0000256" key="2">
    <source>
        <dbReference type="ARBA" id="ARBA00010550"/>
    </source>
</evidence>
<comment type="similarity">
    <text evidence="1">In the C-terminal section; belongs to the peptidase M41 family.</text>
</comment>
<dbReference type="SMART" id="SM00382">
    <property type="entry name" value="AAA"/>
    <property type="match status" value="1"/>
</dbReference>
<dbReference type="SUPFAM" id="SSF52540">
    <property type="entry name" value="P-loop containing nucleoside triphosphate hydrolases"/>
    <property type="match status" value="1"/>
</dbReference>
<dbReference type="Proteomes" id="UP001465755">
    <property type="component" value="Unassembled WGS sequence"/>
</dbReference>
<dbReference type="GO" id="GO:0005524">
    <property type="term" value="F:ATP binding"/>
    <property type="evidence" value="ECO:0007669"/>
    <property type="project" value="UniProtKB-KW"/>
</dbReference>
<dbReference type="EMBL" id="JALJOQ010000159">
    <property type="protein sequence ID" value="KAK9792719.1"/>
    <property type="molecule type" value="Genomic_DNA"/>
</dbReference>
<sequence length="907" mass="100956">MRQMLMTLASPRPTGSGHSHTAEAHAYDCPVRLSRRRGCSRTALSDGAQWSAVRLRRGHNSSALRCHSAAADVAHIQRASGNSGCTATQLHAVQRTTLYPQQHVRLKRAGRTCAYNEEGNPCSKPWDFTDQELERIREQGPRWSDITQRQQASTRGLRGKLEDHTHVWVPGDVIQDVRALPYPDWRKLPEMPFATFLHGIRQRNWTCSYYDPDAPAWKVDMLTGPWPGFRAVVSLPDGQQRMVQMPNAGAPTFLEDHLAGGTFGGFWRSRRMADDPVSLHEYGYNQVFEQLFQAYEQRFPEEAHEDFLDDMYIEQRKYPYDCPGEKHIQLTYHTAPIMSPTTNPVVKNGLLVVCLLLPLAFMGIALGLGIFKKRKIMPQDLLEAQEFAQSKAQAQKRGKTGIMFADVAGADSTLKELQEVVEFLHNPLRFQALGAKAPKGILLEGEPGTGKTLIAKAVAGEANVPFYQMSGSEFVEFIVGVGAARIRDLFKRARAQGEPCIIFVDEIDALGARRAQAGERADEEREQALNQLLSEMDGFTPDSGIVFIAATNRADLLDPALMRAGRFDRKIRIARPDMRGRYQILKVHARKRPMAPDVDLMQVARDLPGLSGAELANVLNEGALEAVRKGADIITRSDIYNGMDRVLQGVRRPALPSYLRVRYCMALHESGRALAATLLRRQRLAEGLPPHLERVERVSIVARGSQWTRTVFLRGSDEDYTMSTRARLQQRLRVILAGRAAEDVMLKEGPTTYSMGNMRDAMNMALKMVSNYGLSDAGITVHVPNTDVTGFMTRAFEVNVDNIDADLFGSSTQNPYPYAPQDPSVDLVRREAMELVSTAYMESVALLHKHQAALQALTDKLLDDETLEGNDIDAILDSNPPDPDDQNPFEEDGDGPDGAAMELQGAS</sequence>
<dbReference type="SUPFAM" id="SSF140990">
    <property type="entry name" value="FtsH protease domain-like"/>
    <property type="match status" value="1"/>
</dbReference>
<name>A0AAW1NSC7_9CHLO</name>
<dbReference type="Gene3D" id="1.10.8.60">
    <property type="match status" value="1"/>
</dbReference>
<dbReference type="CDD" id="cd19501">
    <property type="entry name" value="RecA-like_FtsH"/>
    <property type="match status" value="1"/>
</dbReference>
<dbReference type="AlphaFoldDB" id="A0AAW1NSC7"/>
<dbReference type="InterPro" id="IPR041569">
    <property type="entry name" value="AAA_lid_3"/>
</dbReference>
<keyword evidence="11" id="KW-1185">Reference proteome</keyword>
<dbReference type="FunFam" id="1.10.8.60:FF:000001">
    <property type="entry name" value="ATP-dependent zinc metalloprotease FtsH"/>
    <property type="match status" value="1"/>
</dbReference>
<keyword evidence="3" id="KW-0645">Protease</keyword>
<evidence type="ECO:0000256" key="1">
    <source>
        <dbReference type="ARBA" id="ARBA00010044"/>
    </source>
</evidence>
<keyword evidence="8" id="KW-1133">Transmembrane helix</keyword>
<dbReference type="InterPro" id="IPR003959">
    <property type="entry name" value="ATPase_AAA_core"/>
</dbReference>
<feature type="compositionally biased region" description="Acidic residues" evidence="7">
    <location>
        <begin position="882"/>
        <end position="895"/>
    </location>
</feature>
<dbReference type="GO" id="GO:0045037">
    <property type="term" value="P:protein import into chloroplast stroma"/>
    <property type="evidence" value="ECO:0007669"/>
    <property type="project" value="TreeGrafter"/>
</dbReference>
<accession>A0AAW1NSC7</accession>
<feature type="transmembrane region" description="Helical" evidence="8">
    <location>
        <begin position="349"/>
        <end position="371"/>
    </location>
</feature>
<comment type="caution">
    <text evidence="10">The sequence shown here is derived from an EMBL/GenBank/DDBJ whole genome shotgun (WGS) entry which is preliminary data.</text>
</comment>
<dbReference type="InterPro" id="IPR003593">
    <property type="entry name" value="AAA+_ATPase"/>
</dbReference>
<dbReference type="FunFam" id="3.40.50.300:FF:000352">
    <property type="entry name" value="ATP-dependent zinc metalloprotease FTSH 7, chloroplastic"/>
    <property type="match status" value="1"/>
</dbReference>
<dbReference type="Gene3D" id="3.40.50.300">
    <property type="entry name" value="P-loop containing nucleotide triphosphate hydrolases"/>
    <property type="match status" value="1"/>
</dbReference>
<evidence type="ECO:0000256" key="8">
    <source>
        <dbReference type="SAM" id="Phobius"/>
    </source>
</evidence>
<dbReference type="PANTHER" id="PTHR23076">
    <property type="entry name" value="METALLOPROTEASE M41 FTSH"/>
    <property type="match status" value="1"/>
</dbReference>
<gene>
    <name evidence="10" type="ORF">WJX73_003140</name>
</gene>